<feature type="coiled-coil region" evidence="1">
    <location>
        <begin position="442"/>
        <end position="469"/>
    </location>
</feature>
<feature type="compositionally biased region" description="Polar residues" evidence="2">
    <location>
        <begin position="198"/>
        <end position="212"/>
    </location>
</feature>
<evidence type="ECO:0000313" key="4">
    <source>
        <dbReference type="Proteomes" id="UP000193685"/>
    </source>
</evidence>
<dbReference type="STRING" id="56484.A0A1Y2F4I7"/>
<feature type="compositionally biased region" description="Basic and acidic residues" evidence="2">
    <location>
        <begin position="213"/>
        <end position="224"/>
    </location>
</feature>
<keyword evidence="4" id="KW-1185">Reference proteome</keyword>
<organism evidence="3 4">
    <name type="scientific">Protomyces lactucae-debilis</name>
    <dbReference type="NCBI Taxonomy" id="2754530"/>
    <lineage>
        <taxon>Eukaryota</taxon>
        <taxon>Fungi</taxon>
        <taxon>Dikarya</taxon>
        <taxon>Ascomycota</taxon>
        <taxon>Taphrinomycotina</taxon>
        <taxon>Taphrinomycetes</taxon>
        <taxon>Taphrinales</taxon>
        <taxon>Protomycetaceae</taxon>
        <taxon>Protomyces</taxon>
    </lineage>
</organism>
<comment type="caution">
    <text evidence="3">The sequence shown here is derived from an EMBL/GenBank/DDBJ whole genome shotgun (WGS) entry which is preliminary data.</text>
</comment>
<dbReference type="AlphaFoldDB" id="A0A1Y2F4I7"/>
<evidence type="ECO:0000256" key="2">
    <source>
        <dbReference type="SAM" id="MobiDB-lite"/>
    </source>
</evidence>
<dbReference type="Proteomes" id="UP000193685">
    <property type="component" value="Unassembled WGS sequence"/>
</dbReference>
<evidence type="ECO:0000313" key="3">
    <source>
        <dbReference type="EMBL" id="ORY78597.1"/>
    </source>
</evidence>
<name>A0A1Y2F4I7_PROLT</name>
<reference evidence="3 4" key="1">
    <citation type="submission" date="2016-07" db="EMBL/GenBank/DDBJ databases">
        <title>Pervasive Adenine N6-methylation of Active Genes in Fungi.</title>
        <authorList>
            <consortium name="DOE Joint Genome Institute"/>
            <person name="Mondo S.J."/>
            <person name="Dannebaum R.O."/>
            <person name="Kuo R.C."/>
            <person name="Labutti K."/>
            <person name="Haridas S."/>
            <person name="Kuo A."/>
            <person name="Salamov A."/>
            <person name="Ahrendt S.R."/>
            <person name="Lipzen A."/>
            <person name="Sullivan W."/>
            <person name="Andreopoulos W.B."/>
            <person name="Clum A."/>
            <person name="Lindquist E."/>
            <person name="Daum C."/>
            <person name="Ramamoorthy G.K."/>
            <person name="Gryganskyi A."/>
            <person name="Culley D."/>
            <person name="Magnuson J.K."/>
            <person name="James T.Y."/>
            <person name="O'Malley M.A."/>
            <person name="Stajich J.E."/>
            <person name="Spatafora J.W."/>
            <person name="Visel A."/>
            <person name="Grigoriev I.V."/>
        </authorList>
    </citation>
    <scope>NUCLEOTIDE SEQUENCE [LARGE SCALE GENOMIC DNA]</scope>
    <source>
        <strain evidence="3 4">12-1054</strain>
    </source>
</reference>
<protein>
    <submittedName>
        <fullName evidence="3">Uncharacterized protein</fullName>
    </submittedName>
</protein>
<feature type="region of interest" description="Disordered" evidence="2">
    <location>
        <begin position="93"/>
        <end position="279"/>
    </location>
</feature>
<evidence type="ECO:0000256" key="1">
    <source>
        <dbReference type="SAM" id="Coils"/>
    </source>
</evidence>
<sequence>MEKECAQEFLDKLKELLQRTRDTPAIKSDPLFRELWPKAKVLYQGIRLEYFDFSPLPASLLNFRPPKDADAADITKSLCRGLLKDASALTLSDVGEPSSVSAPVATQDTAQQEASSQVNSNKTGGTVASPSVLPRQQASSTLDTPQTSQRSVNMRTAASQSGTPRTSKQALQPVTSSGKSTPVSKAPQASESLKRSATALSKPSMSSASQTEPPKKQQKTEMTKNTDTSTRRQSPTILGAAVNGHAPPVPKTLPNSQVNVKPAEKSLSQQNKSLADDGRRVTRLESELEQMQERLAAILYEQGKKHQAEMEQLEGRLSRSYQLQLEGMEARLEARNQESQTRSLKEFEAKLLTRDTIAPASKSMRSEMNKGMQEDAPSQAALKRLTATTEGLVQELATYKKHVSDHSDLGRKLDLRLQAVTTRTSDASLQRFFSECAAESLTLLKQSQAEALEDRLKRIQQELAGRVDQAEISLREFCKNLSHELQEQPSKNANTNGDLSVNAASAVKIITAGLARLVPRVESVAKDAQVSLETTSKHDKWFRNMSKSITSQQETLHALKKHTSNHHSFMSGLCKTLGFQAQCGEDDTEQAFEMPLLDTIAQRLNGLEKTLEGAQGLLPLAARAKAIADEALRQDT</sequence>
<proteinExistence type="predicted"/>
<dbReference type="EMBL" id="MCFI01000017">
    <property type="protein sequence ID" value="ORY78597.1"/>
    <property type="molecule type" value="Genomic_DNA"/>
</dbReference>
<gene>
    <name evidence="3" type="ORF">BCR37DRAFT_394538</name>
</gene>
<dbReference type="GeneID" id="63788083"/>
<dbReference type="RefSeq" id="XP_040723478.1">
    <property type="nucleotide sequence ID" value="XM_040871484.1"/>
</dbReference>
<keyword evidence="1" id="KW-0175">Coiled coil</keyword>
<feature type="compositionally biased region" description="Polar residues" evidence="2">
    <location>
        <begin position="225"/>
        <end position="236"/>
    </location>
</feature>
<feature type="compositionally biased region" description="Polar residues" evidence="2">
    <location>
        <begin position="98"/>
        <end position="191"/>
    </location>
</feature>
<accession>A0A1Y2F4I7</accession>